<protein>
    <recommendedName>
        <fullName evidence="2">CxC2-like cysteine cluster KDZ transposase-associated domain-containing protein</fullName>
    </recommendedName>
</protein>
<proteinExistence type="predicted"/>
<evidence type="ECO:0000256" key="1">
    <source>
        <dbReference type="SAM" id="MobiDB-lite"/>
    </source>
</evidence>
<feature type="region of interest" description="Disordered" evidence="1">
    <location>
        <begin position="91"/>
        <end position="114"/>
    </location>
</feature>
<evidence type="ECO:0000313" key="4">
    <source>
        <dbReference type="Proteomes" id="UP000807306"/>
    </source>
</evidence>
<organism evidence="3 4">
    <name type="scientific">Crepidotus variabilis</name>
    <dbReference type="NCBI Taxonomy" id="179855"/>
    <lineage>
        <taxon>Eukaryota</taxon>
        <taxon>Fungi</taxon>
        <taxon>Dikarya</taxon>
        <taxon>Basidiomycota</taxon>
        <taxon>Agaricomycotina</taxon>
        <taxon>Agaricomycetes</taxon>
        <taxon>Agaricomycetidae</taxon>
        <taxon>Agaricales</taxon>
        <taxon>Agaricineae</taxon>
        <taxon>Crepidotaceae</taxon>
        <taxon>Crepidotus</taxon>
    </lineage>
</organism>
<feature type="domain" description="CxC2-like cysteine cluster KDZ transposase-associated" evidence="2">
    <location>
        <begin position="141"/>
        <end position="198"/>
    </location>
</feature>
<dbReference type="EMBL" id="MU157935">
    <property type="protein sequence ID" value="KAF9522751.1"/>
    <property type="molecule type" value="Genomic_DNA"/>
</dbReference>
<accession>A0A9P6JIY0</accession>
<dbReference type="InterPro" id="IPR040521">
    <property type="entry name" value="KDZ"/>
</dbReference>
<comment type="caution">
    <text evidence="3">The sequence shown here is derived from an EMBL/GenBank/DDBJ whole genome shotgun (WGS) entry which is preliminary data.</text>
</comment>
<dbReference type="Pfam" id="PF18758">
    <property type="entry name" value="KDZ"/>
    <property type="match status" value="2"/>
</dbReference>
<feature type="compositionally biased region" description="Low complexity" evidence="1">
    <location>
        <begin position="94"/>
        <end position="103"/>
    </location>
</feature>
<feature type="compositionally biased region" description="Acidic residues" evidence="1">
    <location>
        <begin position="878"/>
        <end position="899"/>
    </location>
</feature>
<reference evidence="3" key="1">
    <citation type="submission" date="2020-11" db="EMBL/GenBank/DDBJ databases">
        <authorList>
            <consortium name="DOE Joint Genome Institute"/>
            <person name="Ahrendt S."/>
            <person name="Riley R."/>
            <person name="Andreopoulos W."/>
            <person name="Labutti K."/>
            <person name="Pangilinan J."/>
            <person name="Ruiz-Duenas F.J."/>
            <person name="Barrasa J.M."/>
            <person name="Sanchez-Garcia M."/>
            <person name="Camarero S."/>
            <person name="Miyauchi S."/>
            <person name="Serrano A."/>
            <person name="Linde D."/>
            <person name="Babiker R."/>
            <person name="Drula E."/>
            <person name="Ayuso-Fernandez I."/>
            <person name="Pacheco R."/>
            <person name="Padilla G."/>
            <person name="Ferreira P."/>
            <person name="Barriuso J."/>
            <person name="Kellner H."/>
            <person name="Castanera R."/>
            <person name="Alfaro M."/>
            <person name="Ramirez L."/>
            <person name="Pisabarro A.G."/>
            <person name="Kuo A."/>
            <person name="Tritt A."/>
            <person name="Lipzen A."/>
            <person name="He G."/>
            <person name="Yan M."/>
            <person name="Ng V."/>
            <person name="Cullen D."/>
            <person name="Martin F."/>
            <person name="Rosso M.-N."/>
            <person name="Henrissat B."/>
            <person name="Hibbett D."/>
            <person name="Martinez A.T."/>
            <person name="Grigoriev I.V."/>
        </authorList>
    </citation>
    <scope>NUCLEOTIDE SEQUENCE</scope>
    <source>
        <strain evidence="3">CBS 506.95</strain>
    </source>
</reference>
<evidence type="ECO:0000313" key="3">
    <source>
        <dbReference type="EMBL" id="KAF9522751.1"/>
    </source>
</evidence>
<gene>
    <name evidence="3" type="ORF">CPB83DRAFT_871878</name>
</gene>
<keyword evidence="4" id="KW-1185">Reference proteome</keyword>
<dbReference type="OrthoDB" id="2682806at2759"/>
<dbReference type="AlphaFoldDB" id="A0A9P6JIY0"/>
<dbReference type="Pfam" id="PF18803">
    <property type="entry name" value="CxC2"/>
    <property type="match status" value="1"/>
</dbReference>
<dbReference type="Proteomes" id="UP000807306">
    <property type="component" value="Unassembled WGS sequence"/>
</dbReference>
<evidence type="ECO:0000259" key="2">
    <source>
        <dbReference type="Pfam" id="PF18803"/>
    </source>
</evidence>
<sequence length="899" mass="103576">MTDTGNKRRKFNPPVHHYKDRVAIYNDYEVVFERSGLHYGSQSTCLPASGTTWKIGMSWSPEDNDQLALDEDSSWYDAEMETPVTESRVWQDQKTVNSTSTSTKPKKKRVRSETARWTGSTFKKSSLADIGLEIHLNHATIPRDIQLLHRGLYPASHSSTRTCATFDLLQVLHMFMLTSKLSIYDSYRALERLTDNVGNKFSRKKYRPLLRMTLQRRHLKMLKRGGRGHQLSGVDGTKEGELAIQCPTCPRPGINLPHDWRDAPDEKKFLYMMILCMDANFRLKNQLVSNYSTDPGLGTGWSYMVMRKPYEEYISSCVGFQAMSQSVTRFSRGLRYTGVGGVFCARSEMVLLNGVGNLQKGERYANMDMVFASAICGTQLAMIAISYDIVCQWFINLFNHMSKWPEPLHHEQYLCNLAEGVGKCDCEGCERFWAGHNALSNATKTQGPGSRQDVLDDHFSFWNWEKYAGLGLTLLWRYIAAIIERNRQVEAHRGFTNSLSTEVIKEWEEICSEWDNEDVPKTCLNPYKINGLHMTKEQAREELDKDEKAKFKATGYKINATSPSVFMAIALDLEESQPYAERPDVNVSWEADPYPELVNLHFPLQISVEHHKSVCYDGLPAVEEILRTAQCQDSLDALRHTLQVKSRMVYFKHKNIRGQREGTQSRDIIDRIHKKALIQVAKYRIARSAKLALCVEHTWETVLQPLLDRDPRQPWRKAIWEDGQQPVTTEEIEIDIQPIESSRKKKKLRKEGTGRTKQTVLWIWRNSSININDNEAVNQESDILRSEWLRSRARVRRSREEVAFLVEEMRRDLASMNRRACWWEDLMHVRTEVPPDLAEGLVSYSTSQAGIQQMLCKSFTAIWKTPLERMEQFGYNDSCEDNEDKSDDGSEADDEMLVD</sequence>
<feature type="region of interest" description="Disordered" evidence="1">
    <location>
        <begin position="874"/>
        <end position="899"/>
    </location>
</feature>
<name>A0A9P6JIY0_9AGAR</name>
<dbReference type="InterPro" id="IPR041457">
    <property type="entry name" value="CxC2_KDZ-assoc"/>
</dbReference>